<proteinExistence type="predicted"/>
<keyword evidence="2" id="KW-1185">Reference proteome</keyword>
<dbReference type="Proteomes" id="UP000623129">
    <property type="component" value="Unassembled WGS sequence"/>
</dbReference>
<comment type="caution">
    <text evidence="1">The sequence shown here is derived from an EMBL/GenBank/DDBJ whole genome shotgun (WGS) entry which is preliminary data.</text>
</comment>
<accession>A0A833QGN8</accession>
<organism evidence="1 2">
    <name type="scientific">Carex littledalei</name>
    <dbReference type="NCBI Taxonomy" id="544730"/>
    <lineage>
        <taxon>Eukaryota</taxon>
        <taxon>Viridiplantae</taxon>
        <taxon>Streptophyta</taxon>
        <taxon>Embryophyta</taxon>
        <taxon>Tracheophyta</taxon>
        <taxon>Spermatophyta</taxon>
        <taxon>Magnoliopsida</taxon>
        <taxon>Liliopsida</taxon>
        <taxon>Poales</taxon>
        <taxon>Cyperaceae</taxon>
        <taxon>Cyperoideae</taxon>
        <taxon>Cariceae</taxon>
        <taxon>Carex</taxon>
        <taxon>Carex subgen. Euthyceras</taxon>
    </lineage>
</organism>
<dbReference type="OrthoDB" id="2242903at2759"/>
<dbReference type="AlphaFoldDB" id="A0A833QGN8"/>
<reference evidence="1" key="1">
    <citation type="submission" date="2020-01" db="EMBL/GenBank/DDBJ databases">
        <title>Genome sequence of Kobresia littledalei, the first chromosome-level genome in the family Cyperaceae.</title>
        <authorList>
            <person name="Qu G."/>
        </authorList>
    </citation>
    <scope>NUCLEOTIDE SEQUENCE</scope>
    <source>
        <strain evidence="1">C.B.Clarke</strain>
        <tissue evidence="1">Leaf</tissue>
    </source>
</reference>
<name>A0A833QGN8_9POAL</name>
<evidence type="ECO:0000313" key="1">
    <source>
        <dbReference type="EMBL" id="KAF3320063.1"/>
    </source>
</evidence>
<gene>
    <name evidence="1" type="ORF">FCM35_KLT22335</name>
</gene>
<sequence length="110" mass="12120">MYHSSPSNSTNVQYNPIPFKTRAVSLVSLLSLSLQSISISARSDDHAVLQERDSGDNEIDGINDLTHSDFLSAWLPLVGRQLRTSLTIVNCWSKYRAGFSSAMSLISDIC</sequence>
<evidence type="ECO:0000313" key="2">
    <source>
        <dbReference type="Proteomes" id="UP000623129"/>
    </source>
</evidence>
<protein>
    <submittedName>
        <fullName evidence="1">Uncharacterized protein</fullName>
    </submittedName>
</protein>
<dbReference type="EMBL" id="SWLB01000167">
    <property type="protein sequence ID" value="KAF3320063.1"/>
    <property type="molecule type" value="Genomic_DNA"/>
</dbReference>